<dbReference type="GO" id="GO:0003951">
    <property type="term" value="F:NAD+ kinase activity"/>
    <property type="evidence" value="ECO:0007669"/>
    <property type="project" value="UniProtKB-UniRule"/>
</dbReference>
<dbReference type="EC" id="2.7.1.23" evidence="6"/>
<evidence type="ECO:0000256" key="3">
    <source>
        <dbReference type="ARBA" id="ARBA00022857"/>
    </source>
</evidence>
<dbReference type="Pfam" id="PF20143">
    <property type="entry name" value="NAD_kinase_C"/>
    <property type="match status" value="1"/>
</dbReference>
<dbReference type="InterPro" id="IPR002504">
    <property type="entry name" value="NADK"/>
</dbReference>
<gene>
    <name evidence="6" type="primary">nadK</name>
    <name evidence="7" type="ORF">CfE428DRAFT_3189</name>
</gene>
<evidence type="ECO:0000256" key="6">
    <source>
        <dbReference type="HAMAP-Rule" id="MF_00361"/>
    </source>
</evidence>
<keyword evidence="8" id="KW-1185">Reference proteome</keyword>
<feature type="active site" description="Proton acceptor" evidence="6">
    <location>
        <position position="83"/>
    </location>
</feature>
<comment type="similarity">
    <text evidence="6">Belongs to the NAD kinase family.</text>
</comment>
<comment type="catalytic activity">
    <reaction evidence="5 6">
        <text>NAD(+) + ATP = ADP + NADP(+) + H(+)</text>
        <dbReference type="Rhea" id="RHEA:18629"/>
        <dbReference type="ChEBI" id="CHEBI:15378"/>
        <dbReference type="ChEBI" id="CHEBI:30616"/>
        <dbReference type="ChEBI" id="CHEBI:57540"/>
        <dbReference type="ChEBI" id="CHEBI:58349"/>
        <dbReference type="ChEBI" id="CHEBI:456216"/>
        <dbReference type="EC" id="2.7.1.23"/>
    </reaction>
</comment>
<evidence type="ECO:0000313" key="8">
    <source>
        <dbReference type="Proteomes" id="UP000005824"/>
    </source>
</evidence>
<evidence type="ECO:0000256" key="5">
    <source>
        <dbReference type="ARBA" id="ARBA00047925"/>
    </source>
</evidence>
<dbReference type="InterPro" id="IPR017438">
    <property type="entry name" value="ATP-NAD_kinase_N"/>
</dbReference>
<feature type="binding site" evidence="6">
    <location>
        <begin position="156"/>
        <end position="157"/>
    </location>
    <ligand>
        <name>NAD(+)</name>
        <dbReference type="ChEBI" id="CHEBI:57540"/>
    </ligand>
</feature>
<evidence type="ECO:0000313" key="7">
    <source>
        <dbReference type="EMBL" id="EDY19504.1"/>
    </source>
</evidence>
<comment type="function">
    <text evidence="6">Involved in the regulation of the intracellular balance of NAD and NADP, and is a key enzyme in the biosynthesis of NADP. Catalyzes specifically the phosphorylation on 2'-hydroxyl of the adenosine moiety of NAD to yield NADP.</text>
</comment>
<dbReference type="Pfam" id="PF01513">
    <property type="entry name" value="NAD_kinase"/>
    <property type="match status" value="1"/>
</dbReference>
<evidence type="ECO:0000256" key="2">
    <source>
        <dbReference type="ARBA" id="ARBA00022777"/>
    </source>
</evidence>
<protein>
    <recommendedName>
        <fullName evidence="6">NAD kinase</fullName>
        <ecNumber evidence="6">2.7.1.23</ecNumber>
    </recommendedName>
    <alternativeName>
        <fullName evidence="6">ATP-dependent NAD kinase</fullName>
    </alternativeName>
</protein>
<comment type="cofactor">
    <cofactor evidence="6">
        <name>a divalent metal cation</name>
        <dbReference type="ChEBI" id="CHEBI:60240"/>
    </cofactor>
</comment>
<dbReference type="STRING" id="497964.CfE428DRAFT_3189"/>
<keyword evidence="2 6" id="KW-0418">Kinase</keyword>
<keyword evidence="6" id="KW-0067">ATP-binding</keyword>
<accession>B4D222</accession>
<dbReference type="Proteomes" id="UP000005824">
    <property type="component" value="Unassembled WGS sequence"/>
</dbReference>
<dbReference type="Gene3D" id="2.60.200.30">
    <property type="entry name" value="Probable inorganic polyphosphate/atp-NAD kinase, domain 2"/>
    <property type="match status" value="1"/>
</dbReference>
<dbReference type="Gene3D" id="3.40.50.10330">
    <property type="entry name" value="Probable inorganic polyphosphate/atp-NAD kinase, domain 1"/>
    <property type="match status" value="1"/>
</dbReference>
<comment type="caution">
    <text evidence="6">Lacks conserved residue(s) required for the propagation of feature annotation.</text>
</comment>
<dbReference type="InterPro" id="IPR016064">
    <property type="entry name" value="NAD/diacylglycerol_kinase_sf"/>
</dbReference>
<comment type="subcellular location">
    <subcellularLocation>
        <location evidence="6">Cytoplasm</location>
    </subcellularLocation>
</comment>
<proteinExistence type="inferred from homology"/>
<dbReference type="GO" id="GO:0019674">
    <property type="term" value="P:NAD+ metabolic process"/>
    <property type="evidence" value="ECO:0007669"/>
    <property type="project" value="InterPro"/>
</dbReference>
<feature type="binding site" evidence="6">
    <location>
        <position position="167"/>
    </location>
    <ligand>
        <name>NAD(+)</name>
        <dbReference type="ChEBI" id="CHEBI:57540"/>
    </ligand>
</feature>
<comment type="caution">
    <text evidence="7">The sequence shown here is derived from an EMBL/GenBank/DDBJ whole genome shotgun (WGS) entry which is preliminary data.</text>
</comment>
<feature type="binding site" evidence="6">
    <location>
        <position position="184"/>
    </location>
    <ligand>
        <name>NAD(+)</name>
        <dbReference type="ChEBI" id="CHEBI:57540"/>
    </ligand>
</feature>
<keyword evidence="3 6" id="KW-0521">NADP</keyword>
<feature type="binding site" evidence="6">
    <location>
        <begin position="83"/>
        <end position="84"/>
    </location>
    <ligand>
        <name>NAD(+)</name>
        <dbReference type="ChEBI" id="CHEBI:57540"/>
    </ligand>
</feature>
<sequence length="309" mass="33411">MPLVNSPANPSHAVPAKIGSVVVFINRTKTDSQRIAVALKAFLDRKKIRQEWVETLPPQRNLFRKMGDLRESKADMVIAVGGDGTLLQAAHRFRGSPVPILGVNIGYLGFITSVTSEGIRRQLSRVLNGDFVVSERTAIEVLISGEKKAVAGWALNDAIITRGSNPHMISVNASIGKRRLTKYRCDGLIIATPTGSTAYSLAAGGPIISPECSVLTVTPICPQALTNRSVVIDSTEPIEIRLDRASGPAELQVDGMRIAKLENTHTITVKTASAPVPIAFLPEINYYDVLAEKLQWRGDGLSKPKYGHS</sequence>
<dbReference type="SUPFAM" id="SSF111331">
    <property type="entry name" value="NAD kinase/diacylglycerol kinase-like"/>
    <property type="match status" value="1"/>
</dbReference>
<reference evidence="7 8" key="1">
    <citation type="journal article" date="2011" name="J. Bacteriol.">
        <title>Genome sequence of Chthoniobacter flavus Ellin428, an aerobic heterotrophic soil bacterium.</title>
        <authorList>
            <person name="Kant R."/>
            <person name="van Passel M.W."/>
            <person name="Palva A."/>
            <person name="Lucas S."/>
            <person name="Lapidus A."/>
            <person name="Glavina Del Rio T."/>
            <person name="Dalin E."/>
            <person name="Tice H."/>
            <person name="Bruce D."/>
            <person name="Goodwin L."/>
            <person name="Pitluck S."/>
            <person name="Larimer F.W."/>
            <person name="Land M.L."/>
            <person name="Hauser L."/>
            <person name="Sangwan P."/>
            <person name="de Vos W.M."/>
            <person name="Janssen P.H."/>
            <person name="Smidt H."/>
        </authorList>
    </citation>
    <scope>NUCLEOTIDE SEQUENCE [LARGE SCALE GENOMIC DNA]</scope>
    <source>
        <strain evidence="7 8">Ellin428</strain>
    </source>
</reference>
<dbReference type="FunCoup" id="B4D222">
    <property type="interactions" value="530"/>
</dbReference>
<keyword evidence="4 6" id="KW-0520">NAD</keyword>
<organism evidence="7 8">
    <name type="scientific">Chthoniobacter flavus Ellin428</name>
    <dbReference type="NCBI Taxonomy" id="497964"/>
    <lineage>
        <taxon>Bacteria</taxon>
        <taxon>Pseudomonadati</taxon>
        <taxon>Verrucomicrobiota</taxon>
        <taxon>Spartobacteria</taxon>
        <taxon>Chthoniobacterales</taxon>
        <taxon>Chthoniobacteraceae</taxon>
        <taxon>Chthoniobacter</taxon>
    </lineage>
</organism>
<dbReference type="GO" id="GO:0051287">
    <property type="term" value="F:NAD binding"/>
    <property type="evidence" value="ECO:0007669"/>
    <property type="project" value="UniProtKB-ARBA"/>
</dbReference>
<dbReference type="EMBL" id="ABVL01000008">
    <property type="protein sequence ID" value="EDY19504.1"/>
    <property type="molecule type" value="Genomic_DNA"/>
</dbReference>
<evidence type="ECO:0000256" key="4">
    <source>
        <dbReference type="ARBA" id="ARBA00023027"/>
    </source>
</evidence>
<dbReference type="GO" id="GO:0005737">
    <property type="term" value="C:cytoplasm"/>
    <property type="evidence" value="ECO:0007669"/>
    <property type="project" value="UniProtKB-SubCell"/>
</dbReference>
<dbReference type="PANTHER" id="PTHR20275">
    <property type="entry name" value="NAD KINASE"/>
    <property type="match status" value="1"/>
</dbReference>
<dbReference type="InParanoid" id="B4D222"/>
<dbReference type="GO" id="GO:0005524">
    <property type="term" value="F:ATP binding"/>
    <property type="evidence" value="ECO:0007669"/>
    <property type="project" value="UniProtKB-KW"/>
</dbReference>
<dbReference type="GO" id="GO:0046872">
    <property type="term" value="F:metal ion binding"/>
    <property type="evidence" value="ECO:0007669"/>
    <property type="project" value="UniProtKB-UniRule"/>
</dbReference>
<feature type="binding site" evidence="6">
    <location>
        <position position="186"/>
    </location>
    <ligand>
        <name>NAD(+)</name>
        <dbReference type="ChEBI" id="CHEBI:57540"/>
    </ligand>
</feature>
<dbReference type="eggNOG" id="COG0061">
    <property type="taxonomic scope" value="Bacteria"/>
</dbReference>
<name>B4D222_9BACT</name>
<dbReference type="PANTHER" id="PTHR20275:SF0">
    <property type="entry name" value="NAD KINASE"/>
    <property type="match status" value="1"/>
</dbReference>
<dbReference type="GO" id="GO:0006741">
    <property type="term" value="P:NADP+ biosynthetic process"/>
    <property type="evidence" value="ECO:0007669"/>
    <property type="project" value="UniProtKB-UniRule"/>
</dbReference>
<dbReference type="InterPro" id="IPR017437">
    <property type="entry name" value="ATP-NAD_kinase_PpnK-typ_C"/>
</dbReference>
<keyword evidence="6" id="KW-0963">Cytoplasm</keyword>
<dbReference type="HAMAP" id="MF_00361">
    <property type="entry name" value="NAD_kinase"/>
    <property type="match status" value="1"/>
</dbReference>
<evidence type="ECO:0000256" key="1">
    <source>
        <dbReference type="ARBA" id="ARBA00022679"/>
    </source>
</evidence>
<dbReference type="AlphaFoldDB" id="B4D222"/>
<keyword evidence="6" id="KW-0547">Nucleotide-binding</keyword>
<keyword evidence="1 6" id="KW-0808">Transferase</keyword>